<keyword evidence="1" id="KW-1133">Transmembrane helix</keyword>
<evidence type="ECO:0000256" key="1">
    <source>
        <dbReference type="SAM" id="Phobius"/>
    </source>
</evidence>
<sequence>MLRIEDLTYLNCPISLASFYPVKMLQTPLHVYVLLLMSLLITDGVNGIRFLKGASNQFRKRKSIDREPDNSLAWCSRSCPRVCRVKAVDGRFDLHYSDCDCGVHCYCVYSETRGSNYLYRCTPV</sequence>
<organism evidence="2 3">
    <name type="scientific">Porites evermanni</name>
    <dbReference type="NCBI Taxonomy" id="104178"/>
    <lineage>
        <taxon>Eukaryota</taxon>
        <taxon>Metazoa</taxon>
        <taxon>Cnidaria</taxon>
        <taxon>Anthozoa</taxon>
        <taxon>Hexacorallia</taxon>
        <taxon>Scleractinia</taxon>
        <taxon>Fungiina</taxon>
        <taxon>Poritidae</taxon>
        <taxon>Porites</taxon>
    </lineage>
</organism>
<reference evidence="2 3" key="1">
    <citation type="submission" date="2022-05" db="EMBL/GenBank/DDBJ databases">
        <authorList>
            <consortium name="Genoscope - CEA"/>
            <person name="William W."/>
        </authorList>
    </citation>
    <scope>NUCLEOTIDE SEQUENCE [LARGE SCALE GENOMIC DNA]</scope>
</reference>
<keyword evidence="1" id="KW-0812">Transmembrane</keyword>
<name>A0ABN8M5M4_9CNID</name>
<comment type="caution">
    <text evidence="2">The sequence shown here is derived from an EMBL/GenBank/DDBJ whole genome shotgun (WGS) entry which is preliminary data.</text>
</comment>
<gene>
    <name evidence="2" type="ORF">PEVE_00019565</name>
</gene>
<dbReference type="EMBL" id="CALNXI010000264">
    <property type="protein sequence ID" value="CAH3023506.1"/>
    <property type="molecule type" value="Genomic_DNA"/>
</dbReference>
<evidence type="ECO:0000313" key="3">
    <source>
        <dbReference type="Proteomes" id="UP001159427"/>
    </source>
</evidence>
<keyword evidence="3" id="KW-1185">Reference proteome</keyword>
<dbReference type="Proteomes" id="UP001159427">
    <property type="component" value="Unassembled WGS sequence"/>
</dbReference>
<proteinExistence type="predicted"/>
<keyword evidence="1" id="KW-0472">Membrane</keyword>
<feature type="transmembrane region" description="Helical" evidence="1">
    <location>
        <begin position="29"/>
        <end position="51"/>
    </location>
</feature>
<accession>A0ABN8M5M4</accession>
<evidence type="ECO:0000313" key="2">
    <source>
        <dbReference type="EMBL" id="CAH3023506.1"/>
    </source>
</evidence>
<protein>
    <submittedName>
        <fullName evidence="2">Uncharacterized protein</fullName>
    </submittedName>
</protein>